<dbReference type="Proteomes" id="UP000006051">
    <property type="component" value="Chromosome"/>
</dbReference>
<evidence type="ECO:0000256" key="1">
    <source>
        <dbReference type="SAM" id="SignalP"/>
    </source>
</evidence>
<dbReference type="PROSITE" id="PS51257">
    <property type="entry name" value="PROKAR_LIPOPROTEIN"/>
    <property type="match status" value="1"/>
</dbReference>
<dbReference type="RefSeq" id="WP_014790805.1">
    <property type="nucleotide sequence ID" value="NC_018016.1"/>
</dbReference>
<dbReference type="GeneID" id="97257712"/>
<dbReference type="STRING" id="867902.Ornrh_1012"/>
<dbReference type="eggNOG" id="ENOG5033CAR">
    <property type="taxonomic scope" value="Bacteria"/>
</dbReference>
<dbReference type="HOGENOM" id="CLU_1804263_0_0_10"/>
<gene>
    <name evidence="2" type="ordered locus">Ornrh_1012</name>
</gene>
<sequence length="143" mass="16795">MKIKKLLAYCVAIALLSTATTSCKDDDDEKIEIPAELVGTWELTEKYFPSGMPDDWKWKKVRNDEKYTLTLNADHSFTSTQFPNCQKGTYNHWENKLSLNYLCERSEENIYIFKFKDKNYSLILSPTYLNCDEGCSYKFVRVR</sequence>
<protein>
    <recommendedName>
        <fullName evidence="4">Lipocalin-like domain-containing protein</fullName>
    </recommendedName>
</protein>
<feature type="signal peptide" evidence="1">
    <location>
        <begin position="1"/>
        <end position="24"/>
    </location>
</feature>
<dbReference type="GeneID" id="71569295"/>
<dbReference type="EMBL" id="CP003283">
    <property type="protein sequence ID" value="AFL97204.1"/>
    <property type="molecule type" value="Genomic_DNA"/>
</dbReference>
<feature type="chain" id="PRO_5003684638" description="Lipocalin-like domain-containing protein" evidence="1">
    <location>
        <begin position="25"/>
        <end position="143"/>
    </location>
</feature>
<evidence type="ECO:0000313" key="3">
    <source>
        <dbReference type="Proteomes" id="UP000006051"/>
    </source>
</evidence>
<proteinExistence type="predicted"/>
<dbReference type="AlphaFoldDB" id="I3ZZS0"/>
<dbReference type="KEGG" id="orh:Ornrh_1012"/>
<organism evidence="2 3">
    <name type="scientific">Ornithobacterium rhinotracheale (strain ATCC 51463 / DSM 15997 / CCUG 23171 / CIP 104009 / LMG 9086)</name>
    <dbReference type="NCBI Taxonomy" id="867902"/>
    <lineage>
        <taxon>Bacteria</taxon>
        <taxon>Pseudomonadati</taxon>
        <taxon>Bacteroidota</taxon>
        <taxon>Flavobacteriia</taxon>
        <taxon>Flavobacteriales</taxon>
        <taxon>Weeksellaceae</taxon>
        <taxon>Ornithobacterium</taxon>
    </lineage>
</organism>
<dbReference type="PATRIC" id="fig|867902.3.peg.998"/>
<evidence type="ECO:0000313" key="2">
    <source>
        <dbReference type="EMBL" id="AFL97204.1"/>
    </source>
</evidence>
<evidence type="ECO:0008006" key="4">
    <source>
        <dbReference type="Google" id="ProtNLM"/>
    </source>
</evidence>
<reference evidence="2 3" key="1">
    <citation type="submission" date="2012-06" db="EMBL/GenBank/DDBJ databases">
        <title>The complete genome of Ornithobacterium rhinotracheale DSM 15997.</title>
        <authorList>
            <consortium name="US DOE Joint Genome Institute (JGI-PGF)"/>
            <person name="Lucas S."/>
            <person name="Copeland A."/>
            <person name="Lapidus A."/>
            <person name="Goodwin L."/>
            <person name="Pitluck S."/>
            <person name="Peters L."/>
            <person name="Mikhailova N."/>
            <person name="Teshima H."/>
            <person name="Kyrpides N."/>
            <person name="Mavromatis K."/>
            <person name="Pagani I."/>
            <person name="Ivanova N."/>
            <person name="Ovchinnikova G."/>
            <person name="Zeytun A."/>
            <person name="Detter J.C."/>
            <person name="Han C."/>
            <person name="Land M."/>
            <person name="Hauser L."/>
            <person name="Markowitz V."/>
            <person name="Cheng J.-F."/>
            <person name="Hugenholtz P."/>
            <person name="Woyke T."/>
            <person name="Wu D."/>
            <person name="Lang E."/>
            <person name="Kopitz M."/>
            <person name="Brambilla E."/>
            <person name="Klenk H.-P."/>
            <person name="Eisen J.A."/>
        </authorList>
    </citation>
    <scope>NUCLEOTIDE SEQUENCE [LARGE SCALE GENOMIC DNA]</scope>
    <source>
        <strain evidence="3">ATCC 51463 / DSM 15997 / CCUG 23171 / LMG 9086</strain>
    </source>
</reference>
<keyword evidence="3" id="KW-1185">Reference proteome</keyword>
<name>I3ZZS0_ORNRL</name>
<accession>I3ZZS0</accession>
<keyword evidence="1" id="KW-0732">Signal</keyword>